<comment type="caution">
    <text evidence="2">The sequence shown here is derived from an EMBL/GenBank/DDBJ whole genome shotgun (WGS) entry which is preliminary data.</text>
</comment>
<feature type="compositionally biased region" description="Basic and acidic residues" evidence="1">
    <location>
        <begin position="458"/>
        <end position="495"/>
    </location>
</feature>
<feature type="region of interest" description="Disordered" evidence="1">
    <location>
        <begin position="967"/>
        <end position="1001"/>
    </location>
</feature>
<feature type="region of interest" description="Disordered" evidence="1">
    <location>
        <begin position="799"/>
        <end position="950"/>
    </location>
</feature>
<feature type="compositionally biased region" description="Basic and acidic residues" evidence="1">
    <location>
        <begin position="529"/>
        <end position="551"/>
    </location>
</feature>
<feature type="compositionally biased region" description="Basic and acidic residues" evidence="1">
    <location>
        <begin position="705"/>
        <end position="725"/>
    </location>
</feature>
<gene>
    <name evidence="2" type="ORF">Ctob_008841</name>
</gene>
<feature type="compositionally biased region" description="Polar residues" evidence="1">
    <location>
        <begin position="271"/>
        <end position="280"/>
    </location>
</feature>
<evidence type="ECO:0000256" key="1">
    <source>
        <dbReference type="SAM" id="MobiDB-lite"/>
    </source>
</evidence>
<proteinExistence type="predicted"/>
<feature type="compositionally biased region" description="Basic and acidic residues" evidence="1">
    <location>
        <begin position="254"/>
        <end position="270"/>
    </location>
</feature>
<feature type="region of interest" description="Disordered" evidence="1">
    <location>
        <begin position="254"/>
        <end position="331"/>
    </location>
</feature>
<protein>
    <submittedName>
        <fullName evidence="2">Uncharacterized protein</fullName>
    </submittedName>
</protein>
<feature type="region of interest" description="Disordered" evidence="1">
    <location>
        <begin position="452"/>
        <end position="551"/>
    </location>
</feature>
<evidence type="ECO:0000313" key="3">
    <source>
        <dbReference type="Proteomes" id="UP000037460"/>
    </source>
</evidence>
<feature type="compositionally biased region" description="Basic and acidic residues" evidence="1">
    <location>
        <begin position="734"/>
        <end position="754"/>
    </location>
</feature>
<feature type="compositionally biased region" description="Basic and acidic residues" evidence="1">
    <location>
        <begin position="502"/>
        <end position="520"/>
    </location>
</feature>
<feature type="compositionally biased region" description="Low complexity" evidence="1">
    <location>
        <begin position="835"/>
        <end position="846"/>
    </location>
</feature>
<feature type="compositionally biased region" description="Low complexity" evidence="1">
    <location>
        <begin position="928"/>
        <end position="950"/>
    </location>
</feature>
<dbReference type="Proteomes" id="UP000037460">
    <property type="component" value="Unassembled WGS sequence"/>
</dbReference>
<accession>A0A0M0KCW8</accession>
<feature type="compositionally biased region" description="Low complexity" evidence="1">
    <location>
        <begin position="755"/>
        <end position="774"/>
    </location>
</feature>
<dbReference type="AlphaFoldDB" id="A0A0M0KCW8"/>
<evidence type="ECO:0000313" key="2">
    <source>
        <dbReference type="EMBL" id="KOO36696.1"/>
    </source>
</evidence>
<feature type="compositionally biased region" description="Basic and acidic residues" evidence="1">
    <location>
        <begin position="281"/>
        <end position="331"/>
    </location>
</feature>
<name>A0A0M0KCW8_9EUKA</name>
<feature type="compositionally biased region" description="Basic and acidic residues" evidence="1">
    <location>
        <begin position="799"/>
        <end position="814"/>
    </location>
</feature>
<dbReference type="EMBL" id="JWZX01000607">
    <property type="protein sequence ID" value="KOO36696.1"/>
    <property type="molecule type" value="Genomic_DNA"/>
</dbReference>
<feature type="region of interest" description="Disordered" evidence="1">
    <location>
        <begin position="705"/>
        <end position="774"/>
    </location>
</feature>
<organism evidence="2 3">
    <name type="scientific">Chrysochromulina tobinii</name>
    <dbReference type="NCBI Taxonomy" id="1460289"/>
    <lineage>
        <taxon>Eukaryota</taxon>
        <taxon>Haptista</taxon>
        <taxon>Haptophyta</taxon>
        <taxon>Prymnesiophyceae</taxon>
        <taxon>Prymnesiales</taxon>
        <taxon>Chrysochromulinaceae</taxon>
        <taxon>Chrysochromulina</taxon>
    </lineage>
</organism>
<feature type="compositionally biased region" description="Basic and acidic residues" evidence="1">
    <location>
        <begin position="823"/>
        <end position="834"/>
    </location>
</feature>
<keyword evidence="3" id="KW-1185">Reference proteome</keyword>
<reference evidence="3" key="1">
    <citation type="journal article" date="2015" name="PLoS Genet.">
        <title>Genome Sequence and Transcriptome Analyses of Chrysochromulina tobin: Metabolic Tools for Enhanced Algal Fitness in the Prominent Order Prymnesiales (Haptophyceae).</title>
        <authorList>
            <person name="Hovde B.T."/>
            <person name="Deodato C.R."/>
            <person name="Hunsperger H.M."/>
            <person name="Ryken S.A."/>
            <person name="Yost W."/>
            <person name="Jha R.K."/>
            <person name="Patterson J."/>
            <person name="Monnat R.J. Jr."/>
            <person name="Barlow S.B."/>
            <person name="Starkenburg S.R."/>
            <person name="Cattolico R.A."/>
        </authorList>
    </citation>
    <scope>NUCLEOTIDE SEQUENCE</scope>
    <source>
        <strain evidence="3">CCMP291</strain>
    </source>
</reference>
<feature type="compositionally biased region" description="Low complexity" evidence="1">
    <location>
        <begin position="907"/>
        <end position="920"/>
    </location>
</feature>
<sequence>MDAPDTLESIRHLASVMELCAEAGFADETRLEQLLRDARRVMSERQPQRVALALASLRQLVAAGIANVETHAVAQLEEAVCLAEEAVEAAESEAGGKEGESRDIALVRELAGSAQAQLRARRDALAAQEEERRETAWQESRKLLERLVASAQAAVDANKERVQVAQEQARLLKELSEDGQRQQHVFSERGAALQQRVVELEEQIEQQQQETELAREEIKRLKWSIKLTQDGAQAAKRQADEEIQEAKEKAEELVRQAKAEAAARRRDLEKVQSSAQSAQEKQNKLLKQTEERVKHEQERVRQEQERVAQMERRVKDEQQQMERRVKDEQQQTEKVRQHLEHLRTEQSKEATLWRDAEKDAMALAKRNAEVAQNALAAQKVAEDALTRTKHELTVLQQDVVSMQQLLKSADGTRERAVEQVEMRATKLREEGERLQAKIAELNEMLREERTKSKAAHQAWDEAKEEYERKGEETREVIEGQKNQIRELQERVKSEVAKTAAARAEERELDSTNAKLKKELAEANAARKKAKEDTQQMTKEKMQANESRDEALRLKDEAEKALQLTEERVRVLLEEAAQRERAKTAVQAKHAKELEEQEAKYEKQLQQKEAQLEYAEDSLLRREKADSNALRKKMAAKKLADETQRFMTDKWKTAKDEAEMLRQQLTESKSRMEATKNKQLVAMREQKERDEKLLLQQHAETLKLKEEAQRLKDEKEKVLDAKRQAEEAASQRAAELAKHLEEQNLLRARLNEAESRASSPERSVGASGAGSSASDAQVAMNIADLVSKLDSAVVKLNEIRSREQARKEEEARDLAQEPQTPEELLAHLEQKRRETAAAAAFARNAAASRGEGGATRLSLAKSALQAKPSSYRADSRRRKVGKESADDEAVPVAVTDRSTAAGKKRMPSSSSGWSTGSSSSSPLALTNGASRPAESAPAAAPSSRSLALPSRAAVVGNVSADLHMLERRERRAGKRASLAEVVEEDEEPHGSKHYASGSPGTGPELFGWHLW</sequence>